<dbReference type="SUPFAM" id="SSF49870">
    <property type="entry name" value="Osmotin, thaumatin-like protein"/>
    <property type="match status" value="1"/>
</dbReference>
<evidence type="ECO:0000256" key="1">
    <source>
        <dbReference type="PIRSR" id="PIRSR002703-1"/>
    </source>
</evidence>
<dbReference type="Proteomes" id="UP001215598">
    <property type="component" value="Unassembled WGS sequence"/>
</dbReference>
<dbReference type="PIRSF" id="PIRSF002703">
    <property type="entry name" value="Thaumatin"/>
    <property type="match status" value="1"/>
</dbReference>
<evidence type="ECO:0000256" key="2">
    <source>
        <dbReference type="SAM" id="SignalP"/>
    </source>
</evidence>
<feature type="disulfide bond" evidence="1">
    <location>
        <begin position="189"/>
        <end position="199"/>
    </location>
</feature>
<feature type="disulfide bond" evidence="1">
    <location>
        <begin position="70"/>
        <end position="81"/>
    </location>
</feature>
<reference evidence="3" key="1">
    <citation type="submission" date="2023-03" db="EMBL/GenBank/DDBJ databases">
        <title>Massive genome expansion in bonnet fungi (Mycena s.s.) driven by repeated elements and novel gene families across ecological guilds.</title>
        <authorList>
            <consortium name="Lawrence Berkeley National Laboratory"/>
            <person name="Harder C.B."/>
            <person name="Miyauchi S."/>
            <person name="Viragh M."/>
            <person name="Kuo A."/>
            <person name="Thoen E."/>
            <person name="Andreopoulos B."/>
            <person name="Lu D."/>
            <person name="Skrede I."/>
            <person name="Drula E."/>
            <person name="Henrissat B."/>
            <person name="Morin E."/>
            <person name="Kohler A."/>
            <person name="Barry K."/>
            <person name="LaButti K."/>
            <person name="Morin E."/>
            <person name="Salamov A."/>
            <person name="Lipzen A."/>
            <person name="Mereny Z."/>
            <person name="Hegedus B."/>
            <person name="Baldrian P."/>
            <person name="Stursova M."/>
            <person name="Weitz H."/>
            <person name="Taylor A."/>
            <person name="Grigoriev I.V."/>
            <person name="Nagy L.G."/>
            <person name="Martin F."/>
            <person name="Kauserud H."/>
        </authorList>
    </citation>
    <scope>NUCLEOTIDE SEQUENCE</scope>
    <source>
        <strain evidence="3">CBHHK182m</strain>
    </source>
</reference>
<dbReference type="PANTHER" id="PTHR31013:SF2">
    <property type="entry name" value="THAUMATIN-LIKE PROTEIN"/>
    <property type="match status" value="1"/>
</dbReference>
<feature type="disulfide bond" evidence="1">
    <location>
        <begin position="152"/>
        <end position="169"/>
    </location>
</feature>
<dbReference type="Pfam" id="PF00314">
    <property type="entry name" value="Thaumatin"/>
    <property type="match status" value="1"/>
</dbReference>
<dbReference type="EMBL" id="JARKIB010000167">
    <property type="protein sequence ID" value="KAJ7729164.1"/>
    <property type="molecule type" value="Genomic_DNA"/>
</dbReference>
<dbReference type="InterPro" id="IPR037176">
    <property type="entry name" value="Osmotin/thaumatin-like_sf"/>
</dbReference>
<dbReference type="PRINTS" id="PR00347">
    <property type="entry name" value="THAUMATIN"/>
</dbReference>
<evidence type="ECO:0000313" key="3">
    <source>
        <dbReference type="EMBL" id="KAJ7729164.1"/>
    </source>
</evidence>
<feature type="disulfide bond" evidence="1">
    <location>
        <begin position="139"/>
        <end position="233"/>
    </location>
</feature>
<name>A0AAD7HVH2_9AGAR</name>
<keyword evidence="2" id="KW-0732">Signal</keyword>
<organism evidence="3 4">
    <name type="scientific">Mycena metata</name>
    <dbReference type="NCBI Taxonomy" id="1033252"/>
    <lineage>
        <taxon>Eukaryota</taxon>
        <taxon>Fungi</taxon>
        <taxon>Dikarya</taxon>
        <taxon>Basidiomycota</taxon>
        <taxon>Agaricomycotina</taxon>
        <taxon>Agaricomycetes</taxon>
        <taxon>Agaricomycetidae</taxon>
        <taxon>Agaricales</taxon>
        <taxon>Marasmiineae</taxon>
        <taxon>Mycenaceae</taxon>
        <taxon>Mycena</taxon>
    </lineage>
</organism>
<gene>
    <name evidence="3" type="ORF">B0H16DRAFT_1587344</name>
</gene>
<feature type="signal peptide" evidence="2">
    <location>
        <begin position="1"/>
        <end position="16"/>
    </location>
</feature>
<dbReference type="PROSITE" id="PS51367">
    <property type="entry name" value="THAUMATIN_2"/>
    <property type="match status" value="1"/>
</dbReference>
<feature type="disulfide bond" evidence="1">
    <location>
        <begin position="144"/>
        <end position="214"/>
    </location>
</feature>
<comment type="caution">
    <text evidence="3">The sequence shown here is derived from an EMBL/GenBank/DDBJ whole genome shotgun (WGS) entry which is preliminary data.</text>
</comment>
<proteinExistence type="predicted"/>
<dbReference type="InterPro" id="IPR001938">
    <property type="entry name" value="Thaumatin"/>
</dbReference>
<feature type="disulfide bond" evidence="1">
    <location>
        <begin position="86"/>
        <end position="92"/>
    </location>
</feature>
<dbReference type="SMART" id="SM00205">
    <property type="entry name" value="THN"/>
    <property type="match status" value="1"/>
</dbReference>
<accession>A0AAD7HVH2</accession>
<feature type="disulfide bond" evidence="1">
    <location>
        <begin position="173"/>
        <end position="188"/>
    </location>
</feature>
<evidence type="ECO:0000313" key="4">
    <source>
        <dbReference type="Proteomes" id="UP001215598"/>
    </source>
</evidence>
<sequence length="268" mass="28424">MNSLVLFLAMTTIVVADRTITVSNACPFTLFTSSGGRPSQATGWTAAPHTKHSFKAPNDWDGRVWGRRNCDFSKNPGPNSCLDGGCNGGLECDPTTGTGVPPATLAEFKFKGAGNKDYYDVSLVDGYNLPMRIDNNVGCGIPSCPVDLGPKCPGDQKGPFDKNGFPVGCKSACTVDALNGHAANSPNCCSGTHNTPATCPASGVRNYHYFKDNCPNAYAFAYDEPSGTALWSCPSDKNAAYTITFCPPNAKAIEEQMWESGDQIPLVL</sequence>
<keyword evidence="4" id="KW-1185">Reference proteome</keyword>
<feature type="disulfide bond" evidence="1">
    <location>
        <begin position="26"/>
        <end position="246"/>
    </location>
</feature>
<feature type="chain" id="PRO_5042207281" evidence="2">
    <location>
        <begin position="17"/>
        <end position="268"/>
    </location>
</feature>
<dbReference type="AlphaFoldDB" id="A0AAD7HVH2"/>
<dbReference type="Gene3D" id="2.60.110.10">
    <property type="entry name" value="Thaumatin"/>
    <property type="match status" value="1"/>
</dbReference>
<dbReference type="PANTHER" id="PTHR31013">
    <property type="entry name" value="THAUMATIN FAMILY PROTEIN-RELATED"/>
    <property type="match status" value="1"/>
</dbReference>
<keyword evidence="1" id="KW-1015">Disulfide bond</keyword>
<protein>
    <submittedName>
        <fullName evidence="3">Thaumatin</fullName>
    </submittedName>
</protein>